<dbReference type="Proteomes" id="UP000532311">
    <property type="component" value="Unassembled WGS sequence"/>
</dbReference>
<accession>A0A8H5XS05</accession>
<evidence type="ECO:0000313" key="2">
    <source>
        <dbReference type="EMBL" id="KAF5698827.1"/>
    </source>
</evidence>
<organism evidence="2 3">
    <name type="scientific">Fusarium globosum</name>
    <dbReference type="NCBI Taxonomy" id="78864"/>
    <lineage>
        <taxon>Eukaryota</taxon>
        <taxon>Fungi</taxon>
        <taxon>Dikarya</taxon>
        <taxon>Ascomycota</taxon>
        <taxon>Pezizomycotina</taxon>
        <taxon>Sordariomycetes</taxon>
        <taxon>Hypocreomycetidae</taxon>
        <taxon>Hypocreales</taxon>
        <taxon>Nectriaceae</taxon>
        <taxon>Fusarium</taxon>
        <taxon>Fusarium fujikuroi species complex</taxon>
    </lineage>
</organism>
<keyword evidence="3" id="KW-1185">Reference proteome</keyword>
<evidence type="ECO:0000256" key="1">
    <source>
        <dbReference type="SAM" id="MobiDB-lite"/>
    </source>
</evidence>
<dbReference type="EMBL" id="JAAQPF010000627">
    <property type="protein sequence ID" value="KAF5698827.1"/>
    <property type="molecule type" value="Genomic_DNA"/>
</dbReference>
<sequence>MSDHHIEKPLAPSSSNKENFSRPQQEGKLALLPVETLLQITGEPEKDQQTQALSHQDFKNLSLSCERFFRELRQAYYCADNFAAFHSALSSAEDALRSYCPMFFLELILQEYRRRGVDAVDVHHDCPPEMTTCVGIWSFYDRNLPLWRQSTNFGNVLWGLFLDIADPLNRWKESYKGEAADIFEKKVQLLNVYQFVQLEETQVLRRLIANLRENPLDSKLVDKDHDGKGYWEKLCATLSPLMKNEDLIQNNMVLGYETDPTAVGRLHRFVIEASWNPWTVWHDYKMQDPKHRANLTSLDEPREWRELAEYEDEVDVETGRKRPKHSLPDWNTVNYDEFVAAVEVLQ</sequence>
<proteinExistence type="predicted"/>
<protein>
    <submittedName>
        <fullName evidence="2">Uncharacterized protein</fullName>
    </submittedName>
</protein>
<dbReference type="AlphaFoldDB" id="A0A8H5XS05"/>
<reference evidence="2 3" key="1">
    <citation type="submission" date="2020-05" db="EMBL/GenBank/DDBJ databases">
        <title>Identification and distribution of gene clusters putatively required for synthesis of sphingolipid metabolism inhibitors in phylogenetically diverse species of the filamentous fungus Fusarium.</title>
        <authorList>
            <person name="Kim H.-S."/>
            <person name="Busman M."/>
            <person name="Brown D.W."/>
            <person name="Divon H."/>
            <person name="Uhlig S."/>
            <person name="Proctor R.H."/>
        </authorList>
    </citation>
    <scope>NUCLEOTIDE SEQUENCE [LARGE SCALE GENOMIC DNA]</scope>
    <source>
        <strain evidence="2 3">NRRL 26131</strain>
    </source>
</reference>
<feature type="compositionally biased region" description="Polar residues" evidence="1">
    <location>
        <begin position="12"/>
        <end position="24"/>
    </location>
</feature>
<gene>
    <name evidence="2" type="ORF">FGLOB1_11763</name>
</gene>
<name>A0A8H5XS05_9HYPO</name>
<comment type="caution">
    <text evidence="2">The sequence shown here is derived from an EMBL/GenBank/DDBJ whole genome shotgun (WGS) entry which is preliminary data.</text>
</comment>
<feature type="region of interest" description="Disordered" evidence="1">
    <location>
        <begin position="1"/>
        <end position="25"/>
    </location>
</feature>
<evidence type="ECO:0000313" key="3">
    <source>
        <dbReference type="Proteomes" id="UP000532311"/>
    </source>
</evidence>